<sequence>MDIKETLALPPKVPRSTIPVAAVYLKAWFAPVEVSESPVMTVPSADINEAEE</sequence>
<dbReference type="Proteomes" id="UP001059610">
    <property type="component" value="Unassembled WGS sequence"/>
</dbReference>
<reference evidence="1" key="1">
    <citation type="submission" date="2022-06" db="EMBL/GenBank/DDBJ databases">
        <title>Draft genome sequences of Pragia fontium str. JCM24417.</title>
        <authorList>
            <person name="Wakabayashi Y."/>
            <person name="Kojima K."/>
        </authorList>
    </citation>
    <scope>NUCLEOTIDE SEQUENCE</scope>
    <source>
        <strain evidence="1">JCM 24417</strain>
    </source>
</reference>
<keyword evidence="2" id="KW-1185">Reference proteome</keyword>
<accession>A0ABQ5LFM5</accession>
<gene>
    <name evidence="1" type="ORF">SOASR032_01660</name>
</gene>
<evidence type="ECO:0000313" key="2">
    <source>
        <dbReference type="Proteomes" id="UP001059610"/>
    </source>
</evidence>
<name>A0ABQ5LFM5_9GAMM</name>
<comment type="caution">
    <text evidence="1">The sequence shown here is derived from an EMBL/GenBank/DDBJ whole genome shotgun (WGS) entry which is preliminary data.</text>
</comment>
<organism evidence="1 2">
    <name type="scientific">Pragia fontium</name>
    <dbReference type="NCBI Taxonomy" id="82985"/>
    <lineage>
        <taxon>Bacteria</taxon>
        <taxon>Pseudomonadati</taxon>
        <taxon>Pseudomonadota</taxon>
        <taxon>Gammaproteobacteria</taxon>
        <taxon>Enterobacterales</taxon>
        <taxon>Budviciaceae</taxon>
        <taxon>Pragia</taxon>
    </lineage>
</organism>
<evidence type="ECO:0000313" key="1">
    <source>
        <dbReference type="EMBL" id="GKX61597.1"/>
    </source>
</evidence>
<dbReference type="EMBL" id="BRLJ01000001">
    <property type="protein sequence ID" value="GKX61597.1"/>
    <property type="molecule type" value="Genomic_DNA"/>
</dbReference>
<proteinExistence type="predicted"/>
<protein>
    <submittedName>
        <fullName evidence="1">Uncharacterized protein</fullName>
    </submittedName>
</protein>